<dbReference type="GO" id="GO:0004497">
    <property type="term" value="F:monooxygenase activity"/>
    <property type="evidence" value="ECO:0007669"/>
    <property type="project" value="UniProtKB-KW"/>
</dbReference>
<keyword evidence="1" id="KW-0560">Oxidoreductase</keyword>
<dbReference type="EC" id="1.-.-.-" evidence="1"/>
<dbReference type="Proteomes" id="UP001595884">
    <property type="component" value="Unassembled WGS sequence"/>
</dbReference>
<reference evidence="2" key="1">
    <citation type="journal article" date="2019" name="Int. J. Syst. Evol. Microbiol.">
        <title>The Global Catalogue of Microorganisms (GCM) 10K type strain sequencing project: providing services to taxonomists for standard genome sequencing and annotation.</title>
        <authorList>
            <consortium name="The Broad Institute Genomics Platform"/>
            <consortium name="The Broad Institute Genome Sequencing Center for Infectious Disease"/>
            <person name="Wu L."/>
            <person name="Ma J."/>
        </authorList>
    </citation>
    <scope>NUCLEOTIDE SEQUENCE [LARGE SCALE GENOMIC DNA]</scope>
    <source>
        <strain evidence="2">CGMCC 1.12849</strain>
    </source>
</reference>
<keyword evidence="2" id="KW-1185">Reference proteome</keyword>
<protein>
    <submittedName>
        <fullName evidence="1">Quinol monooxygenase</fullName>
        <ecNumber evidence="1">1.-.-.-</ecNumber>
    </submittedName>
</protein>
<gene>
    <name evidence="1" type="ORF">ACFO7V_16225</name>
</gene>
<organism evidence="1 2">
    <name type="scientific">Glutamicibacter bergerei</name>
    <dbReference type="NCBI Taxonomy" id="256702"/>
    <lineage>
        <taxon>Bacteria</taxon>
        <taxon>Bacillati</taxon>
        <taxon>Actinomycetota</taxon>
        <taxon>Actinomycetes</taxon>
        <taxon>Micrococcales</taxon>
        <taxon>Micrococcaceae</taxon>
        <taxon>Glutamicibacter</taxon>
    </lineage>
</organism>
<comment type="caution">
    <text evidence="1">The sequence shown here is derived from an EMBL/GenBank/DDBJ whole genome shotgun (WGS) entry which is preliminary data.</text>
</comment>
<evidence type="ECO:0000313" key="2">
    <source>
        <dbReference type="Proteomes" id="UP001595884"/>
    </source>
</evidence>
<sequence>MNNIFLTGQLICHDVDEIAIVVEFLPKHIELTRAELGCVFFEVNQTDDPMVWDVAECFRDAASFELHQSRVQSSDWGRATTGMKRQYSVSGF</sequence>
<name>A0ABV9MR81_9MICC</name>
<dbReference type="InterPro" id="IPR011008">
    <property type="entry name" value="Dimeric_a/b-barrel"/>
</dbReference>
<dbReference type="Gene3D" id="3.30.70.100">
    <property type="match status" value="1"/>
</dbReference>
<dbReference type="EMBL" id="JBHSHE010000077">
    <property type="protein sequence ID" value="MFC4717671.1"/>
    <property type="molecule type" value="Genomic_DNA"/>
</dbReference>
<dbReference type="SUPFAM" id="SSF54909">
    <property type="entry name" value="Dimeric alpha+beta barrel"/>
    <property type="match status" value="1"/>
</dbReference>
<accession>A0ABV9MR81</accession>
<dbReference type="RefSeq" id="WP_096254561.1">
    <property type="nucleotide sequence ID" value="NZ_BAAAVQ010000038.1"/>
</dbReference>
<proteinExistence type="predicted"/>
<keyword evidence="1" id="KW-0503">Monooxygenase</keyword>
<dbReference type="GeneID" id="303304680"/>
<evidence type="ECO:0000313" key="1">
    <source>
        <dbReference type="EMBL" id="MFC4717671.1"/>
    </source>
</evidence>